<dbReference type="GeneID" id="17699688"/>
<evidence type="ECO:0000313" key="2">
    <source>
        <dbReference type="EMBL" id="AGW43592.1"/>
    </source>
</evidence>
<dbReference type="Proteomes" id="UP000016892">
    <property type="component" value="Segment"/>
</dbReference>
<dbReference type="KEGG" id="vg:17699688"/>
<reference evidence="2 3" key="1">
    <citation type="journal article" date="2013" name="BMC Genomics">
        <title>Genomic characterization of JG068, a novel virulent podovirus active against Burkholderia cenocepacia.</title>
        <authorList>
            <person name="Lynch K.H."/>
            <person name="Abdu A.H."/>
            <person name="Schobert M."/>
            <person name="Dennis J.J."/>
        </authorList>
    </citation>
    <scope>NUCLEOTIDE SEQUENCE [LARGE SCALE GENOMIC DNA]</scope>
</reference>
<evidence type="ECO:0000256" key="1">
    <source>
        <dbReference type="SAM" id="MobiDB-lite"/>
    </source>
</evidence>
<protein>
    <submittedName>
        <fullName evidence="2">Uncharacterized protein</fullName>
    </submittedName>
</protein>
<keyword evidence="3" id="KW-1185">Reference proteome</keyword>
<feature type="compositionally biased region" description="Low complexity" evidence="1">
    <location>
        <begin position="126"/>
        <end position="138"/>
    </location>
</feature>
<feature type="region of interest" description="Disordered" evidence="1">
    <location>
        <begin position="90"/>
        <end position="153"/>
    </location>
</feature>
<name>U3PB93_9CAUD</name>
<gene>
    <name evidence="2" type="ORF">JG068_010</name>
</gene>
<dbReference type="RefSeq" id="YP_008853849.1">
    <property type="nucleotide sequence ID" value="NC_022916.1"/>
</dbReference>
<dbReference type="EMBL" id="KC853746">
    <property type="protein sequence ID" value="AGW43592.1"/>
    <property type="molecule type" value="Genomic_DNA"/>
</dbReference>
<proteinExistence type="predicted"/>
<organism evidence="2 3">
    <name type="scientific">Burkholderia phage JG068</name>
    <dbReference type="NCBI Taxonomy" id="1401297"/>
    <lineage>
        <taxon>Viruses</taxon>
        <taxon>Duplodnaviria</taxon>
        <taxon>Heunggongvirae</taxon>
        <taxon>Uroviricota</taxon>
        <taxon>Caudoviricetes</taxon>
        <taxon>Autographivirales</taxon>
        <taxon>Autonotataviridae</taxon>
        <taxon>Mguuvirus</taxon>
        <taxon>Mguuvirus JG068</taxon>
    </lineage>
</organism>
<accession>U3PB93</accession>
<sequence>MSVADQIKALEAQLKALKEAEANKSQAGVGDVVDFVFGRGENKVQHRGRVVGLSEDNKRIRILFGAGFETDVATVLRGVATKVEQTLDNAFDGGLPDAPKPTLDDQKPNTVGAGEFEQQQKEAAAEADANVQAAQAEASKPEVAPLNLDDLPI</sequence>
<evidence type="ECO:0000313" key="3">
    <source>
        <dbReference type="Proteomes" id="UP000016892"/>
    </source>
</evidence>